<feature type="region of interest" description="Disordered" evidence="1">
    <location>
        <begin position="1039"/>
        <end position="1064"/>
    </location>
</feature>
<keyword evidence="2" id="KW-0732">Signal</keyword>
<dbReference type="InterPro" id="IPR016088">
    <property type="entry name" value="Chalcone_isomerase_3-sand"/>
</dbReference>
<dbReference type="Gene3D" id="3.50.70.10">
    <property type="match status" value="1"/>
</dbReference>
<dbReference type="SUPFAM" id="SSF47571">
    <property type="entry name" value="Cloroperoxidase"/>
    <property type="match status" value="1"/>
</dbReference>
<dbReference type="GO" id="GO:0004601">
    <property type="term" value="F:peroxidase activity"/>
    <property type="evidence" value="ECO:0007669"/>
    <property type="project" value="InterPro"/>
</dbReference>
<dbReference type="PANTHER" id="PTHR47284:SF3">
    <property type="entry name" value="FATTY-ACID-BINDING PROTEIN 2"/>
    <property type="match status" value="1"/>
</dbReference>
<feature type="region of interest" description="Disordered" evidence="1">
    <location>
        <begin position="432"/>
        <end position="462"/>
    </location>
</feature>
<evidence type="ECO:0000259" key="3">
    <source>
        <dbReference type="PROSITE" id="PS51405"/>
    </source>
</evidence>
<dbReference type="Pfam" id="PF01328">
    <property type="entry name" value="Peroxidase_2"/>
    <property type="match status" value="1"/>
</dbReference>
<sequence>MSFTRIAALALAAASVVNASPCPFGDMAEKGQLSEEQSAKFFKARAEGHPVIENMMDEHTAAKQKRDFDHQEKYYKRQIEERQLDFGGGLLGGVLQPFSGLLQGLDVPTPQPQGLKLIPGNDPVHQFKRPGKTDVRGMCPTLNTMANHGYIAHNGITTFAEAANACQITLGFGYDTCVFLSALGLLAGGDLATGKYSIGGQDARVPNTLGPALGISTHGPFEIDTSISRIDSAFGNQASFNLDRWNRIRGIADKNGGMFGMNTWANERVVSYQESLTKNPSFDAGPKQLAVNLAERVFIPRALPNGTHQNLADRQNVEPFYLNETFPTQWFRRATAYNLQNVGTDIAYLFLLSPQQLGHNEGLNNFIPLSIDPNSLTDGTLLCYLAQNAYDILPGQIAGSDAYKAMDAFINGAVKPLFSNVDCSNVDTQGDTTYGYGKPGPSAKSPNLVNGKYHSRSEDGDVDWREEANNEDNQHVGADRHAQTGHISGTILLAEHGATDYAADAAEADHSGAAEGALPVAADVVGLVSHNDGDVGVAAGSREKDAKVAHRGCVCKTHDGQTNDAQHAVPYYDRSANATLALSETETHGVVENQGQEIGQSIRDGCCCAKKKCEAPDLEVSAATKPLSEVEFLGMSVAAVSVNPGKDVVDFMLSEKAAEDILGILVGEADDEDEAEQRNDAGDNAVNSEDPRPPSETFQTEIDCHARKRSKRQISPVLQGDAVHQSDYGHEANIDLSRDALALFGGKARQIRVGIAAWTAIAVDFVLSGDALSLFGERAKVTHMVGALSAGRQPCQAGRDFTCWLTSSSGLELHLADPRVEIRSIASAARTRVTWGQQKSRARILGSTAGYGLLPSGRVRKGAEAEWRLGQVVPKHGAVSLQCCQSRERRRPAAPAYASTVVPRLRLSLAALNDSEMTDSQTLPHKPPQVAKHGSWANGIGIDALGVSSGVPYDSLAWVAIPAMRSLRGSNALSCHEAGHAAWQDCHATMSGARKSTRVKAGEGAAMSDPAVPASRSTYAIDQLQSCVSLPRLASSSSTASASRLSPSARTLRTRAARSADAGVSSGEQYRTNVTQWHKFDATSATSTAARPALNPLNYVELREQVQRRNAVHNKRLKWYGMGIAACVAAQVIIIFYWDDGLKGDVAKAEAAQLANGASRGLTNGKSVERLDSGSAGAKDFEGREVKIIEKPGLPGVLIDAITGIEMVATGTSTIPHFPRTIDLPSQAGEEEYYLLGLGIRTVSFLSIQVYVLGYYVRSADLPALQAAFVKHINPLGTSLIPGEKSSLREQLVDAEKSMEVWDKVLRESGAGSAVRIVPTRGTDFAHLRDGWVRGITARTQDAQRQGCKDFDDEAFGTAMKDFKAIFGGRGKAPKGSTVILLRDGKGALGAVFEQEAKKDRAGDTAHKSGRESLGSVNDERISRMVWLGYLAGKNPSSEGARQSIVDGVMELVERPVGTVGLAGYLDVEPWREAIVGSKTRDQDQ</sequence>
<dbReference type="Gene3D" id="1.10.489.10">
    <property type="entry name" value="Chloroperoxidase-like"/>
    <property type="match status" value="1"/>
</dbReference>
<feature type="chain" id="PRO_5024378574" description="Heme haloperoxidase family profile domain-containing protein" evidence="2">
    <location>
        <begin position="20"/>
        <end position="1485"/>
    </location>
</feature>
<dbReference type="InterPro" id="IPR036298">
    <property type="entry name" value="Chalcone_isomerase_sf"/>
</dbReference>
<gene>
    <name evidence="4" type="ORF">FH972_022745</name>
</gene>
<keyword evidence="5" id="KW-1185">Reference proteome</keyword>
<dbReference type="GO" id="GO:0016872">
    <property type="term" value="F:intramolecular lyase activity"/>
    <property type="evidence" value="ECO:0007669"/>
    <property type="project" value="InterPro"/>
</dbReference>
<dbReference type="SUPFAM" id="SSF54626">
    <property type="entry name" value="Chalcone isomerase"/>
    <property type="match status" value="1"/>
</dbReference>
<organism evidence="4 5">
    <name type="scientific">Carpinus fangiana</name>
    <dbReference type="NCBI Taxonomy" id="176857"/>
    <lineage>
        <taxon>Eukaryota</taxon>
        <taxon>Viridiplantae</taxon>
        <taxon>Streptophyta</taxon>
        <taxon>Embryophyta</taxon>
        <taxon>Tracheophyta</taxon>
        <taxon>Spermatophyta</taxon>
        <taxon>Magnoliopsida</taxon>
        <taxon>eudicotyledons</taxon>
        <taxon>Gunneridae</taxon>
        <taxon>Pentapetalae</taxon>
        <taxon>rosids</taxon>
        <taxon>fabids</taxon>
        <taxon>Fagales</taxon>
        <taxon>Betulaceae</taxon>
        <taxon>Carpinus</taxon>
    </lineage>
</organism>
<evidence type="ECO:0000313" key="5">
    <source>
        <dbReference type="Proteomes" id="UP000327013"/>
    </source>
</evidence>
<dbReference type="PROSITE" id="PS51405">
    <property type="entry name" value="HEME_HALOPEROXIDASE"/>
    <property type="match status" value="1"/>
</dbReference>
<feature type="compositionally biased region" description="Low complexity" evidence="1">
    <location>
        <begin position="1039"/>
        <end position="1051"/>
    </location>
</feature>
<feature type="region of interest" description="Disordered" evidence="1">
    <location>
        <begin position="670"/>
        <end position="699"/>
    </location>
</feature>
<protein>
    <recommendedName>
        <fullName evidence="3">Heme haloperoxidase family profile domain-containing protein</fullName>
    </recommendedName>
</protein>
<name>A0A5N6KTM7_9ROSI</name>
<comment type="caution">
    <text evidence="4">The sequence shown here is derived from an EMBL/GenBank/DDBJ whole genome shotgun (WGS) entry which is preliminary data.</text>
</comment>
<dbReference type="OrthoDB" id="407298at2759"/>
<evidence type="ECO:0000313" key="4">
    <source>
        <dbReference type="EMBL" id="KAB8343155.1"/>
    </source>
</evidence>
<dbReference type="PANTHER" id="PTHR47284">
    <property type="entry name" value="FATTY-ACID-BINDING PROTEIN 2"/>
    <property type="match status" value="1"/>
</dbReference>
<reference evidence="4 5" key="1">
    <citation type="submission" date="2019-06" db="EMBL/GenBank/DDBJ databases">
        <title>A chromosomal-level reference genome of Carpinus fangiana (Coryloideae, Betulaceae).</title>
        <authorList>
            <person name="Yang X."/>
            <person name="Wang Z."/>
            <person name="Zhang L."/>
            <person name="Hao G."/>
            <person name="Liu J."/>
            <person name="Yang Y."/>
        </authorList>
    </citation>
    <scope>NUCLEOTIDE SEQUENCE [LARGE SCALE GENOMIC DNA]</scope>
    <source>
        <strain evidence="4">Cfa_2016G</strain>
        <tissue evidence="4">Leaf</tissue>
    </source>
</reference>
<dbReference type="Proteomes" id="UP000327013">
    <property type="component" value="Unassembled WGS sequence"/>
</dbReference>
<accession>A0A5N6KTM7</accession>
<dbReference type="InterPro" id="IPR036851">
    <property type="entry name" value="Chloroperoxidase-like_sf"/>
</dbReference>
<feature type="signal peptide" evidence="2">
    <location>
        <begin position="1"/>
        <end position="19"/>
    </location>
</feature>
<evidence type="ECO:0000256" key="1">
    <source>
        <dbReference type="SAM" id="MobiDB-lite"/>
    </source>
</evidence>
<dbReference type="Pfam" id="PF16035">
    <property type="entry name" value="Chalcone_2"/>
    <property type="match status" value="1"/>
</dbReference>
<dbReference type="InterPro" id="IPR000028">
    <property type="entry name" value="Chloroperoxidase"/>
</dbReference>
<feature type="domain" description="Heme haloperoxidase family profile" evidence="3">
    <location>
        <begin position="123"/>
        <end position="348"/>
    </location>
</feature>
<dbReference type="EMBL" id="VIBQ01000012">
    <property type="protein sequence ID" value="KAB8343155.1"/>
    <property type="molecule type" value="Genomic_DNA"/>
</dbReference>
<evidence type="ECO:0000256" key="2">
    <source>
        <dbReference type="SAM" id="SignalP"/>
    </source>
</evidence>
<dbReference type="InterPro" id="IPR016087">
    <property type="entry name" value="Chalcone_isomerase"/>
</dbReference>
<proteinExistence type="predicted"/>